<reference evidence="1" key="1">
    <citation type="submission" date="2023-01" db="EMBL/GenBank/DDBJ databases">
        <title>The growth and conidiation of Purpureocillium lavendulum are regulated by nitrogen source and histone H3K14 acetylation.</title>
        <authorList>
            <person name="Tang P."/>
            <person name="Han J."/>
            <person name="Zhang C."/>
            <person name="Tang P."/>
            <person name="Qi F."/>
            <person name="Zhang K."/>
            <person name="Liang L."/>
        </authorList>
    </citation>
    <scope>NUCLEOTIDE SEQUENCE</scope>
    <source>
        <strain evidence="1">YMF1.00683</strain>
    </source>
</reference>
<keyword evidence="2" id="KW-1185">Reference proteome</keyword>
<dbReference type="AlphaFoldDB" id="A0AB34FKF5"/>
<dbReference type="SUPFAM" id="SSF160104">
    <property type="entry name" value="Acetoacetate decarboxylase-like"/>
    <property type="match status" value="1"/>
</dbReference>
<name>A0AB34FKF5_9HYPO</name>
<sequence>MEDAASLGVLFPAGVDTAEVPSRLELYQRCRKARAETIQELTRKAGMDINGSESSRKLDEMTKFLKLNCVYDEHHSSIQKLRLWEHTEKSMKYWRMPLSFGPLPGPRQALGLRPWTNKQSTFVSRAIKFRTSRTLLQNLLPTPSFSFTLPGSVAYASYVHTSLDQLDWLGGKGYDYIGFFLHDVQYRKKDGSSVKGTFVAVMWENLVDPILTGREELGCPKLFCDIEVQQGPRDYHAEAGWQSAQFLKLEMHGLRDDVHPKGGNDGGLLFYKYIPATGNPGVADVEYPVHAPNSVCRSVKRSQRAQTASLSLATLSEDTLPTLSRIVERLAEFPTYEIVDATITEGTDVDNLSTAYRIE</sequence>
<dbReference type="Proteomes" id="UP001163105">
    <property type="component" value="Unassembled WGS sequence"/>
</dbReference>
<dbReference type="Gene3D" id="3.50.50.60">
    <property type="entry name" value="FAD/NAD(P)-binding domain"/>
    <property type="match status" value="1"/>
</dbReference>
<dbReference type="EMBL" id="JAQHRD010000007">
    <property type="protein sequence ID" value="KAJ6438750.1"/>
    <property type="molecule type" value="Genomic_DNA"/>
</dbReference>
<dbReference type="Pfam" id="PF06314">
    <property type="entry name" value="ADC"/>
    <property type="match status" value="1"/>
</dbReference>
<protein>
    <submittedName>
        <fullName evidence="1">3-hydroxybenzoate 6-hydroxylase</fullName>
    </submittedName>
</protein>
<dbReference type="InterPro" id="IPR036188">
    <property type="entry name" value="FAD/NAD-bd_sf"/>
</dbReference>
<evidence type="ECO:0000313" key="1">
    <source>
        <dbReference type="EMBL" id="KAJ6438750.1"/>
    </source>
</evidence>
<comment type="caution">
    <text evidence="1">The sequence shown here is derived from an EMBL/GenBank/DDBJ whole genome shotgun (WGS) entry which is preliminary data.</text>
</comment>
<organism evidence="1 2">
    <name type="scientific">Purpureocillium lavendulum</name>
    <dbReference type="NCBI Taxonomy" id="1247861"/>
    <lineage>
        <taxon>Eukaryota</taxon>
        <taxon>Fungi</taxon>
        <taxon>Dikarya</taxon>
        <taxon>Ascomycota</taxon>
        <taxon>Pezizomycotina</taxon>
        <taxon>Sordariomycetes</taxon>
        <taxon>Hypocreomycetidae</taxon>
        <taxon>Hypocreales</taxon>
        <taxon>Ophiocordycipitaceae</taxon>
        <taxon>Purpureocillium</taxon>
    </lineage>
</organism>
<gene>
    <name evidence="1" type="ORF">O9K51_08151</name>
</gene>
<dbReference type="InterPro" id="IPR010451">
    <property type="entry name" value="Acetoacetate_decarboxylase"/>
</dbReference>
<dbReference type="InterPro" id="IPR023375">
    <property type="entry name" value="ADC_dom_sf"/>
</dbReference>
<accession>A0AB34FKF5</accession>
<dbReference type="Gene3D" id="2.40.400.10">
    <property type="entry name" value="Acetoacetate decarboxylase-like"/>
    <property type="match status" value="1"/>
</dbReference>
<evidence type="ECO:0000313" key="2">
    <source>
        <dbReference type="Proteomes" id="UP001163105"/>
    </source>
</evidence>
<dbReference type="GO" id="GO:0016829">
    <property type="term" value="F:lyase activity"/>
    <property type="evidence" value="ECO:0007669"/>
    <property type="project" value="InterPro"/>
</dbReference>
<proteinExistence type="predicted"/>